<name>A0ABV8QZG3_9MICC</name>
<gene>
    <name evidence="3" type="ORF">ACFOW9_08280</name>
</gene>
<keyword evidence="4" id="KW-1185">Reference proteome</keyword>
<evidence type="ECO:0000313" key="4">
    <source>
        <dbReference type="Proteomes" id="UP001595773"/>
    </source>
</evidence>
<dbReference type="EMBL" id="JBHSCQ010000009">
    <property type="protein sequence ID" value="MFC4265596.1"/>
    <property type="molecule type" value="Genomic_DNA"/>
</dbReference>
<feature type="region of interest" description="Disordered" evidence="1">
    <location>
        <begin position="1"/>
        <end position="24"/>
    </location>
</feature>
<sequence>MRDTRTARTGPFGHTQTWQVSHSRQSTRSRLRRWVLRRRRLLAAFLLCAAAAIAVQQLTPAEPATTTILIAARDLPAGHTLTRTDLVEAKVSPVMVPDEALRPDDQQASPWAGSQVSGPVRRGEVVTDAALLGKGLLVGAPPGSQAVPVRLADPSTVQLLHQGQLVNIVLTSSQGIDGPTSNEVLASSVPVLWTSAFAASSGGLLPSTHDSDGLVVIAATASQSALLAGASVRGKIFLVLVS</sequence>
<dbReference type="InterPro" id="IPR013974">
    <property type="entry name" value="SAF"/>
</dbReference>
<dbReference type="SMART" id="SM00858">
    <property type="entry name" value="SAF"/>
    <property type="match status" value="1"/>
</dbReference>
<accession>A0ABV8QZG3</accession>
<dbReference type="Pfam" id="PF16976">
    <property type="entry name" value="RcpC"/>
    <property type="match status" value="1"/>
</dbReference>
<comment type="caution">
    <text evidence="3">The sequence shown here is derived from an EMBL/GenBank/DDBJ whole genome shotgun (WGS) entry which is preliminary data.</text>
</comment>
<dbReference type="InterPro" id="IPR031571">
    <property type="entry name" value="RcpC_dom"/>
</dbReference>
<dbReference type="RefSeq" id="WP_230068220.1">
    <property type="nucleotide sequence ID" value="NZ_BAABLL010000007.1"/>
</dbReference>
<organism evidence="3 4">
    <name type="scientific">Arthrobacter cryoconiti</name>
    <dbReference type="NCBI Taxonomy" id="748907"/>
    <lineage>
        <taxon>Bacteria</taxon>
        <taxon>Bacillati</taxon>
        <taxon>Actinomycetota</taxon>
        <taxon>Actinomycetes</taxon>
        <taxon>Micrococcales</taxon>
        <taxon>Micrococcaceae</taxon>
        <taxon>Arthrobacter</taxon>
    </lineage>
</organism>
<evidence type="ECO:0000259" key="2">
    <source>
        <dbReference type="SMART" id="SM00858"/>
    </source>
</evidence>
<proteinExistence type="predicted"/>
<protein>
    <submittedName>
        <fullName evidence="3">RcpC/CpaB family pilus assembly protein</fullName>
    </submittedName>
</protein>
<feature type="domain" description="SAF" evidence="2">
    <location>
        <begin position="66"/>
        <end position="132"/>
    </location>
</feature>
<dbReference type="Proteomes" id="UP001595773">
    <property type="component" value="Unassembled WGS sequence"/>
</dbReference>
<evidence type="ECO:0000256" key="1">
    <source>
        <dbReference type="SAM" id="MobiDB-lite"/>
    </source>
</evidence>
<reference evidence="4" key="1">
    <citation type="journal article" date="2019" name="Int. J. Syst. Evol. Microbiol.">
        <title>The Global Catalogue of Microorganisms (GCM) 10K type strain sequencing project: providing services to taxonomists for standard genome sequencing and annotation.</title>
        <authorList>
            <consortium name="The Broad Institute Genomics Platform"/>
            <consortium name="The Broad Institute Genome Sequencing Center for Infectious Disease"/>
            <person name="Wu L."/>
            <person name="Ma J."/>
        </authorList>
    </citation>
    <scope>NUCLEOTIDE SEQUENCE [LARGE SCALE GENOMIC DNA]</scope>
    <source>
        <strain evidence="4">CGMCC 1.10698</strain>
    </source>
</reference>
<evidence type="ECO:0000313" key="3">
    <source>
        <dbReference type="EMBL" id="MFC4265596.1"/>
    </source>
</evidence>
<dbReference type="CDD" id="cd11614">
    <property type="entry name" value="SAF_CpaB_FlgA_like"/>
    <property type="match status" value="1"/>
</dbReference>
<feature type="compositionally biased region" description="Polar residues" evidence="1">
    <location>
        <begin position="14"/>
        <end position="24"/>
    </location>
</feature>